<evidence type="ECO:0000256" key="1">
    <source>
        <dbReference type="SAM" id="MobiDB-lite"/>
    </source>
</evidence>
<evidence type="ECO:0000313" key="3">
    <source>
        <dbReference type="Proteomes" id="UP000002283"/>
    </source>
</evidence>
<accession>A2S7G9</accession>
<dbReference type="Proteomes" id="UP000002283">
    <property type="component" value="Chromosome I"/>
</dbReference>
<protein>
    <submittedName>
        <fullName evidence="2">Uncharacterized protein</fullName>
    </submittedName>
</protein>
<feature type="region of interest" description="Disordered" evidence="1">
    <location>
        <begin position="1"/>
        <end position="45"/>
    </location>
</feature>
<name>A2S7G9_BURM9</name>
<dbReference type="EMBL" id="CP000546">
    <property type="protein sequence ID" value="ABN02380.1"/>
    <property type="molecule type" value="Genomic_DNA"/>
</dbReference>
<evidence type="ECO:0000313" key="2">
    <source>
        <dbReference type="EMBL" id="ABN02380.1"/>
    </source>
</evidence>
<reference evidence="2 3" key="1">
    <citation type="submission" date="2007-01" db="EMBL/GenBank/DDBJ databases">
        <authorList>
            <person name="DeShazer D."/>
            <person name="Woods D.E."/>
            <person name="Nierman W.C."/>
        </authorList>
    </citation>
    <scope>NUCLEOTIDE SEQUENCE [LARGE SCALE GENOMIC DNA]</scope>
    <source>
        <strain evidence="2 3">NCTC 10229</strain>
    </source>
</reference>
<dbReference type="HOGENOM" id="CLU_3197076_0_0_4"/>
<sequence length="45" mass="4974">MNFTNVAAAKGGRRSHVVHSADARPTPRTHKKRFIAESRGTRRGS</sequence>
<feature type="compositionally biased region" description="Basic and acidic residues" evidence="1">
    <location>
        <begin position="34"/>
        <end position="45"/>
    </location>
</feature>
<proteinExistence type="predicted"/>
<dbReference type="AlphaFoldDB" id="A2S7G9"/>
<gene>
    <name evidence="2" type="ordered locus">BMA10229_A1916</name>
</gene>
<dbReference type="KEGG" id="bml:BMA10229_A1916"/>
<organism evidence="2 3">
    <name type="scientific">Burkholderia mallei (strain NCTC 10229)</name>
    <dbReference type="NCBI Taxonomy" id="412022"/>
    <lineage>
        <taxon>Bacteria</taxon>
        <taxon>Pseudomonadati</taxon>
        <taxon>Pseudomonadota</taxon>
        <taxon>Betaproteobacteria</taxon>
        <taxon>Burkholderiales</taxon>
        <taxon>Burkholderiaceae</taxon>
        <taxon>Burkholderia</taxon>
        <taxon>pseudomallei group</taxon>
    </lineage>
</organism>